<evidence type="ECO:0000313" key="2">
    <source>
        <dbReference type="EMBL" id="QHS97150.1"/>
    </source>
</evidence>
<dbReference type="SUPFAM" id="SSF52980">
    <property type="entry name" value="Restriction endonuclease-like"/>
    <property type="match status" value="1"/>
</dbReference>
<dbReference type="EMBL" id="MN739291">
    <property type="protein sequence ID" value="QHS97150.1"/>
    <property type="molecule type" value="Genomic_DNA"/>
</dbReference>
<dbReference type="PANTHER" id="PTHR46609:SF8">
    <property type="entry name" value="YQAJ VIRAL RECOMBINASE DOMAIN-CONTAINING PROTEIN"/>
    <property type="match status" value="1"/>
</dbReference>
<accession>A0A6C0BYG7</accession>
<proteinExistence type="predicted"/>
<dbReference type="AlphaFoldDB" id="A0A6C0BYG7"/>
<reference evidence="2" key="1">
    <citation type="journal article" date="2020" name="Nature">
        <title>Giant virus diversity and host interactions through global metagenomics.</title>
        <authorList>
            <person name="Schulz F."/>
            <person name="Roux S."/>
            <person name="Paez-Espino D."/>
            <person name="Jungbluth S."/>
            <person name="Walsh D.A."/>
            <person name="Denef V.J."/>
            <person name="McMahon K.D."/>
            <person name="Konstantinidis K.T."/>
            <person name="Eloe-Fadrosh E.A."/>
            <person name="Kyrpides N.C."/>
            <person name="Woyke T."/>
        </authorList>
    </citation>
    <scope>NUCLEOTIDE SEQUENCE</scope>
    <source>
        <strain evidence="2">GVMAG-M-3300020169-51</strain>
    </source>
</reference>
<dbReference type="InterPro" id="IPR011604">
    <property type="entry name" value="PDDEXK-like_dom_sf"/>
</dbReference>
<feature type="domain" description="YqaJ viral recombinase" evidence="1">
    <location>
        <begin position="140"/>
        <end position="275"/>
    </location>
</feature>
<organism evidence="2">
    <name type="scientific">viral metagenome</name>
    <dbReference type="NCBI Taxonomy" id="1070528"/>
    <lineage>
        <taxon>unclassified sequences</taxon>
        <taxon>metagenomes</taxon>
        <taxon>organismal metagenomes</taxon>
    </lineage>
</organism>
<sequence length="433" mass="51270">MICINELKPLNDIFDTLEPPERNIPYNETDLEELRESIQMIITDFVENNIDYYKYEDFNDRVYEHTNEIMMNLYNNLIEVFEDINMYDFIMEGINIYFNLIGVPRSYKDSILTTPKKERNLAKHLDHLREIPQPQQRTDDWFQFRWNRITASSAWKILDSQASINQFIYGKCKPIDKSKYSKVNINSATHHGHKYEEVSVILYENMYNTKIEEFGCIPSAKCECIGASPDGINVKRSNPRFGRLLEIKNPVSREITGIPKKSYWIQMQIQMYVTELPECDFLETSFKAYESEEQFLEDGTFNKTKDGKQKGIVVCFNNGTEPIYKYPPINISQKNFDDWLEKTIEENTNLSWVCNTYWKLDSFSCILVPYNEKWMLSVIPKFKKIWDTILKERETGYEHRKPKSRKKKKITEENSENIVVVKVRTESFSNSLL</sequence>
<dbReference type="Gene3D" id="3.90.320.10">
    <property type="match status" value="1"/>
</dbReference>
<dbReference type="InterPro" id="IPR019080">
    <property type="entry name" value="YqaJ_viral_recombinase"/>
</dbReference>
<dbReference type="InterPro" id="IPR051703">
    <property type="entry name" value="NF-kappa-B_Signaling_Reg"/>
</dbReference>
<dbReference type="Pfam" id="PF09588">
    <property type="entry name" value="YqaJ"/>
    <property type="match status" value="1"/>
</dbReference>
<dbReference type="InterPro" id="IPR011335">
    <property type="entry name" value="Restrct_endonuc-II-like"/>
</dbReference>
<dbReference type="PANTHER" id="PTHR46609">
    <property type="entry name" value="EXONUCLEASE, PHAGE-TYPE/RECB, C-TERMINAL DOMAIN-CONTAINING PROTEIN"/>
    <property type="match status" value="1"/>
</dbReference>
<protein>
    <recommendedName>
        <fullName evidence="1">YqaJ viral recombinase domain-containing protein</fullName>
    </recommendedName>
</protein>
<name>A0A6C0BYG7_9ZZZZ</name>
<evidence type="ECO:0000259" key="1">
    <source>
        <dbReference type="Pfam" id="PF09588"/>
    </source>
</evidence>
<dbReference type="CDD" id="cd22343">
    <property type="entry name" value="PDDEXK_lambda_exonuclease-like"/>
    <property type="match status" value="1"/>
</dbReference>